<gene>
    <name evidence="2" type="ordered locus">AM1_5232</name>
</gene>
<feature type="domain" description="Serine aminopeptidase S33" evidence="1">
    <location>
        <begin position="40"/>
        <end position="143"/>
    </location>
</feature>
<evidence type="ECO:0000313" key="3">
    <source>
        <dbReference type="Proteomes" id="UP000000268"/>
    </source>
</evidence>
<proteinExistence type="predicted"/>
<dbReference type="STRING" id="329726.AM1_5232"/>
<dbReference type="PANTHER" id="PTHR12277:SF81">
    <property type="entry name" value="PROTEIN ABHD13"/>
    <property type="match status" value="1"/>
</dbReference>
<sequence>MIFLPQPASYRDTDEVLKLPVNDQEQISALYFPNPQATFTLLYIHGNAEDLGDIRPRLEQLQQSGLSVFAYDYRGYGTSDGQPSESNAYQDAKQAYTYLTQELGVKPQRLLVQGRSLGGGSAVYLATQYPVAGVILESTFTSIFRVVVPIPIFPFDKFTSLDRLKQVKAPVLVMHGENDQVIPIDHGRQLFEAASGPKRSLWVAGAGHNNFPQVAGERYFQVLKEFQQLVLD</sequence>
<evidence type="ECO:0000259" key="1">
    <source>
        <dbReference type="Pfam" id="PF12146"/>
    </source>
</evidence>
<accession>B0C9P6</accession>
<protein>
    <recommendedName>
        <fullName evidence="1">Serine aminopeptidase S33 domain-containing protein</fullName>
    </recommendedName>
</protein>
<dbReference type="InterPro" id="IPR029058">
    <property type="entry name" value="AB_hydrolase_fold"/>
</dbReference>
<organism evidence="2 3">
    <name type="scientific">Acaryochloris marina (strain MBIC 11017)</name>
    <dbReference type="NCBI Taxonomy" id="329726"/>
    <lineage>
        <taxon>Bacteria</taxon>
        <taxon>Bacillati</taxon>
        <taxon>Cyanobacteriota</taxon>
        <taxon>Cyanophyceae</taxon>
        <taxon>Acaryochloridales</taxon>
        <taxon>Acaryochloridaceae</taxon>
        <taxon>Acaryochloris</taxon>
    </lineage>
</organism>
<name>B0C9P6_ACAM1</name>
<keyword evidence="3" id="KW-1185">Reference proteome</keyword>
<dbReference type="PANTHER" id="PTHR12277">
    <property type="entry name" value="ALPHA/BETA HYDROLASE DOMAIN-CONTAINING PROTEIN"/>
    <property type="match status" value="1"/>
</dbReference>
<evidence type="ECO:0000313" key="2">
    <source>
        <dbReference type="EMBL" id="ABW30194.1"/>
    </source>
</evidence>
<dbReference type="EMBL" id="CP000828">
    <property type="protein sequence ID" value="ABW30194.1"/>
    <property type="molecule type" value="Genomic_DNA"/>
</dbReference>
<dbReference type="Proteomes" id="UP000000268">
    <property type="component" value="Chromosome"/>
</dbReference>
<dbReference type="Gene3D" id="3.40.50.1820">
    <property type="entry name" value="alpha/beta hydrolase"/>
    <property type="match status" value="1"/>
</dbReference>
<dbReference type="AlphaFoldDB" id="B0C9P6"/>
<dbReference type="InterPro" id="IPR022742">
    <property type="entry name" value="Hydrolase_4"/>
</dbReference>
<dbReference type="KEGG" id="amr:AM1_5232"/>
<dbReference type="SUPFAM" id="SSF53474">
    <property type="entry name" value="alpha/beta-Hydrolases"/>
    <property type="match status" value="1"/>
</dbReference>
<dbReference type="Pfam" id="PF12146">
    <property type="entry name" value="Hydrolase_4"/>
    <property type="match status" value="1"/>
</dbReference>
<dbReference type="HOGENOM" id="CLU_029375_5_2_3"/>
<dbReference type="eggNOG" id="COG1073">
    <property type="taxonomic scope" value="Bacteria"/>
</dbReference>
<reference evidence="2 3" key="1">
    <citation type="journal article" date="2008" name="Proc. Natl. Acad. Sci. U.S.A.">
        <title>Niche adaptation and genome expansion in the chlorophyll d-producing cyanobacterium Acaryochloris marina.</title>
        <authorList>
            <person name="Swingley W.D."/>
            <person name="Chen M."/>
            <person name="Cheung P.C."/>
            <person name="Conrad A.L."/>
            <person name="Dejesa L.C."/>
            <person name="Hao J."/>
            <person name="Honchak B.M."/>
            <person name="Karbach L.E."/>
            <person name="Kurdoglu A."/>
            <person name="Lahiri S."/>
            <person name="Mastrian S.D."/>
            <person name="Miyashita H."/>
            <person name="Page L."/>
            <person name="Ramakrishna P."/>
            <person name="Satoh S."/>
            <person name="Sattley W.M."/>
            <person name="Shimada Y."/>
            <person name="Taylor H.L."/>
            <person name="Tomo T."/>
            <person name="Tsuchiya T."/>
            <person name="Wang Z.T."/>
            <person name="Raymond J."/>
            <person name="Mimuro M."/>
            <person name="Blankenship R.E."/>
            <person name="Touchman J.W."/>
        </authorList>
    </citation>
    <scope>NUCLEOTIDE SEQUENCE [LARGE SCALE GENOMIC DNA]</scope>
    <source>
        <strain evidence="3">MBIC 11017</strain>
    </source>
</reference>